<dbReference type="Pfam" id="PF00646">
    <property type="entry name" value="F-box"/>
    <property type="match status" value="1"/>
</dbReference>
<accession>A0A834Z4W4</accession>
<dbReference type="Pfam" id="PF23622">
    <property type="entry name" value="LRR_At1g61320_AtMIF1"/>
    <property type="match status" value="1"/>
</dbReference>
<reference evidence="2 3" key="1">
    <citation type="submission" date="2020-04" db="EMBL/GenBank/DDBJ databases">
        <title>Plant Genome Project.</title>
        <authorList>
            <person name="Zhang R.-G."/>
        </authorList>
    </citation>
    <scope>NUCLEOTIDE SEQUENCE [LARGE SCALE GENOMIC DNA]</scope>
    <source>
        <strain evidence="2">YNK0</strain>
        <tissue evidence="2">Leaf</tissue>
    </source>
</reference>
<dbReference type="CDD" id="cd22160">
    <property type="entry name" value="F-box_AtFBL13-like"/>
    <property type="match status" value="1"/>
</dbReference>
<dbReference type="PANTHER" id="PTHR34145:SF28">
    <property type="entry name" value="F-BOX DOMAIN-CONTAINING PROTEIN"/>
    <property type="match status" value="1"/>
</dbReference>
<dbReference type="OrthoDB" id="594804at2759"/>
<dbReference type="InterPro" id="IPR053781">
    <property type="entry name" value="F-box_AtFBL13-like"/>
</dbReference>
<dbReference type="Gene3D" id="3.80.10.10">
    <property type="entry name" value="Ribonuclease Inhibitor"/>
    <property type="match status" value="1"/>
</dbReference>
<protein>
    <recommendedName>
        <fullName evidence="1">F-box domain-containing protein</fullName>
    </recommendedName>
</protein>
<sequence>MEYWQPKEDEVMEKDLISELPDSILGSIMSCLTIRDAARTSLLSRRWRYLWTTLIFCLKFDEDNMFGRREHLETNQNELAPEDLIIAWRRTHKFVSSVHQCLLQIHPDCNVKRFQIRFRFYGNTYIGHLDEWIEFSISQGIKELELDLSPLGFVDIPSKVYNFPCDLFLSQSSLECLCLKSCTLMPVHPSFVGFNSITTLELEDVDLLAEEHIKNLLTNCSLLKLLSLVKCQKLVHLKIGHTSLQLKLLIVKYCSALKMIEICNTNLATFVYLGPVICFVFEKVPKLVTVCISIMSLGDGIADILTWLHSDVPQVENLVLGLNTKGFFMPERLPTLANLKQLEVGLPQQEDVLLLTTLIKSCPLLENFQLHLYPNRTLQVQPKEIRKPPKCPHNHLKTVVIKGFCGSWNEIEFVTCLLNNAIALETMKIHFGNSYHGCDGKQNSCEASRSTWPMSVREKICRQLQEEACHVKLVIL</sequence>
<dbReference type="SUPFAM" id="SSF52058">
    <property type="entry name" value="L domain-like"/>
    <property type="match status" value="1"/>
</dbReference>
<dbReference type="Gene3D" id="1.20.1280.50">
    <property type="match status" value="1"/>
</dbReference>
<dbReference type="InterPro" id="IPR053772">
    <property type="entry name" value="At1g61320/At1g61330-like"/>
</dbReference>
<gene>
    <name evidence="2" type="ORF">HHK36_015300</name>
</gene>
<dbReference type="InterPro" id="IPR032675">
    <property type="entry name" value="LRR_dom_sf"/>
</dbReference>
<feature type="domain" description="F-box" evidence="1">
    <location>
        <begin position="14"/>
        <end position="69"/>
    </location>
</feature>
<evidence type="ECO:0000313" key="3">
    <source>
        <dbReference type="Proteomes" id="UP000655225"/>
    </source>
</evidence>
<organism evidence="2 3">
    <name type="scientific">Tetracentron sinense</name>
    <name type="common">Spur-leaf</name>
    <dbReference type="NCBI Taxonomy" id="13715"/>
    <lineage>
        <taxon>Eukaryota</taxon>
        <taxon>Viridiplantae</taxon>
        <taxon>Streptophyta</taxon>
        <taxon>Embryophyta</taxon>
        <taxon>Tracheophyta</taxon>
        <taxon>Spermatophyta</taxon>
        <taxon>Magnoliopsida</taxon>
        <taxon>Trochodendrales</taxon>
        <taxon>Trochodendraceae</taxon>
        <taxon>Tetracentron</taxon>
    </lineage>
</organism>
<dbReference type="InterPro" id="IPR036047">
    <property type="entry name" value="F-box-like_dom_sf"/>
</dbReference>
<comment type="caution">
    <text evidence="2">The sequence shown here is derived from an EMBL/GenBank/DDBJ whole genome shotgun (WGS) entry which is preliminary data.</text>
</comment>
<dbReference type="PANTHER" id="PTHR34145">
    <property type="entry name" value="OS02G0105600 PROTEIN"/>
    <property type="match status" value="1"/>
</dbReference>
<keyword evidence="3" id="KW-1185">Reference proteome</keyword>
<evidence type="ECO:0000313" key="2">
    <source>
        <dbReference type="EMBL" id="KAF8399435.1"/>
    </source>
</evidence>
<dbReference type="SMART" id="SM00256">
    <property type="entry name" value="FBOX"/>
    <property type="match status" value="1"/>
</dbReference>
<dbReference type="PROSITE" id="PS50181">
    <property type="entry name" value="FBOX"/>
    <property type="match status" value="1"/>
</dbReference>
<dbReference type="InterPro" id="IPR055357">
    <property type="entry name" value="LRR_At1g61320_AtMIF1"/>
</dbReference>
<dbReference type="InterPro" id="IPR001810">
    <property type="entry name" value="F-box_dom"/>
</dbReference>
<name>A0A834Z4W4_TETSI</name>
<dbReference type="OMA" id="THAINSW"/>
<dbReference type="Proteomes" id="UP000655225">
    <property type="component" value="Unassembled WGS sequence"/>
</dbReference>
<dbReference type="SUPFAM" id="SSF81383">
    <property type="entry name" value="F-box domain"/>
    <property type="match status" value="1"/>
</dbReference>
<proteinExistence type="predicted"/>
<dbReference type="EMBL" id="JABCRI010000010">
    <property type="protein sequence ID" value="KAF8399435.1"/>
    <property type="molecule type" value="Genomic_DNA"/>
</dbReference>
<dbReference type="AlphaFoldDB" id="A0A834Z4W4"/>
<evidence type="ECO:0000259" key="1">
    <source>
        <dbReference type="PROSITE" id="PS50181"/>
    </source>
</evidence>